<evidence type="ECO:0000259" key="7">
    <source>
        <dbReference type="PROSITE" id="PS50885"/>
    </source>
</evidence>
<feature type="transmembrane region" description="Helical" evidence="6">
    <location>
        <begin position="188"/>
        <end position="211"/>
    </location>
</feature>
<evidence type="ECO:0000256" key="3">
    <source>
        <dbReference type="ARBA" id="ARBA00022692"/>
    </source>
</evidence>
<evidence type="ECO:0000256" key="5">
    <source>
        <dbReference type="ARBA" id="ARBA00023136"/>
    </source>
</evidence>
<dbReference type="GeneID" id="36134599"/>
<reference evidence="8 9" key="1">
    <citation type="journal article" date="2011" name="Genome Biol. Evol.">
        <title>Comparative whole genome sequence analysis of the carcinogenic bacterial model pathogen Helicobacter felis.</title>
        <authorList>
            <person name="Arnold I.C."/>
            <person name="Zigova Z."/>
            <person name="Holden M."/>
            <person name="Lawley T.D."/>
            <person name="Rad R."/>
            <person name="Dougan G."/>
            <person name="Falkow S."/>
            <person name="Bentley S.D."/>
            <person name="Muller A."/>
        </authorList>
    </citation>
    <scope>NUCLEOTIDE SEQUENCE [LARGE SCALE GENOMIC DNA]</scope>
    <source>
        <strain evidence="9">ATCC 49179 / CCUG 28539 / NCTC 12436 / CS1</strain>
    </source>
</reference>
<accession>E7ABT0</accession>
<keyword evidence="5 6" id="KW-0472">Membrane</keyword>
<dbReference type="GO" id="GO:0005886">
    <property type="term" value="C:plasma membrane"/>
    <property type="evidence" value="ECO:0007669"/>
    <property type="project" value="UniProtKB-SubCell"/>
</dbReference>
<dbReference type="RefSeq" id="WP_013469269.1">
    <property type="nucleotide sequence ID" value="NC_014810.2"/>
</dbReference>
<dbReference type="InterPro" id="IPR033480">
    <property type="entry name" value="sCache_2"/>
</dbReference>
<evidence type="ECO:0000313" key="8">
    <source>
        <dbReference type="EMBL" id="CBY82903.1"/>
    </source>
</evidence>
<dbReference type="GO" id="GO:0007165">
    <property type="term" value="P:signal transduction"/>
    <property type="evidence" value="ECO:0007669"/>
    <property type="project" value="InterPro"/>
</dbReference>
<evidence type="ECO:0000313" key="9">
    <source>
        <dbReference type="Proteomes" id="UP000007934"/>
    </source>
</evidence>
<dbReference type="InterPro" id="IPR004010">
    <property type="entry name" value="Double_Cache_2"/>
</dbReference>
<evidence type="ECO:0000256" key="6">
    <source>
        <dbReference type="SAM" id="Phobius"/>
    </source>
</evidence>
<dbReference type="SMART" id="SM00304">
    <property type="entry name" value="HAMP"/>
    <property type="match status" value="1"/>
</dbReference>
<dbReference type="STRING" id="936155.HFELIS_08190"/>
<dbReference type="eggNOG" id="COG0840">
    <property type="taxonomic scope" value="Bacteria"/>
</dbReference>
<dbReference type="OrthoDB" id="9776024at2"/>
<dbReference type="HOGENOM" id="CLU_833588_0_0_7"/>
<dbReference type="InterPro" id="IPR003660">
    <property type="entry name" value="HAMP_dom"/>
</dbReference>
<keyword evidence="2" id="KW-1003">Cell membrane</keyword>
<dbReference type="Gene3D" id="3.30.450.20">
    <property type="entry name" value="PAS domain"/>
    <property type="match status" value="1"/>
</dbReference>
<dbReference type="SMART" id="SM01049">
    <property type="entry name" value="Cache_2"/>
    <property type="match status" value="1"/>
</dbReference>
<protein>
    <submittedName>
        <fullName evidence="8">Methyl-accepting chemotaxis protein</fullName>
    </submittedName>
</protein>
<evidence type="ECO:0000256" key="2">
    <source>
        <dbReference type="ARBA" id="ARBA00022475"/>
    </source>
</evidence>
<keyword evidence="3 6" id="KW-0812">Transmembrane</keyword>
<evidence type="ECO:0000256" key="4">
    <source>
        <dbReference type="ARBA" id="ARBA00022989"/>
    </source>
</evidence>
<dbReference type="Pfam" id="PF08269">
    <property type="entry name" value="dCache_2"/>
    <property type="match status" value="1"/>
</dbReference>
<dbReference type="Gene3D" id="1.10.287.950">
    <property type="entry name" value="Methyl-accepting chemotaxis protein"/>
    <property type="match status" value="1"/>
</dbReference>
<name>E7ABT0_HELFC</name>
<evidence type="ECO:0000256" key="1">
    <source>
        <dbReference type="ARBA" id="ARBA00004651"/>
    </source>
</evidence>
<dbReference type="CDD" id="cd06225">
    <property type="entry name" value="HAMP"/>
    <property type="match status" value="1"/>
</dbReference>
<sequence>MGIVLSVVADHKRQQFAHNLIKASEQQNLTKKEENLKRMYELLEYSLHIFNTTQDKEIALQSALNLISKINNNPDIYYIVVVDKTGKVVYDPVVPHMQGQNGLDAKSADGVYYVRRFLELAKAGGGYVRYVMPKVAGGVPEPKVAYAHYDPQEDLIFAVTSYYSDIHQDFKVLENITKVQASKDSRDLILWNFIIIVAALVISAVFMHLLIFNRFKSLVSRVATFVYGDRDLTSRFEVDDSKDEIGKTGTYINQFVENIHRVMKNISAHSIQNRSLADSLHGIITKSTNTTRENIQKIKTLHATSLELSGIIQTSLSESRDQLYHWPDCPRDQ</sequence>
<keyword evidence="9" id="KW-1185">Reference proteome</keyword>
<comment type="subcellular location">
    <subcellularLocation>
        <location evidence="1">Cell membrane</location>
        <topology evidence="1">Multi-pass membrane protein</topology>
    </subcellularLocation>
</comment>
<keyword evidence="4 6" id="KW-1133">Transmembrane helix</keyword>
<organism evidence="8 9">
    <name type="scientific">Helicobacter felis (strain ATCC 49179 / CCUG 28539 / NCTC 12436 / CS1)</name>
    <dbReference type="NCBI Taxonomy" id="936155"/>
    <lineage>
        <taxon>Bacteria</taxon>
        <taxon>Pseudomonadati</taxon>
        <taxon>Campylobacterota</taxon>
        <taxon>Epsilonproteobacteria</taxon>
        <taxon>Campylobacterales</taxon>
        <taxon>Helicobacteraceae</taxon>
        <taxon>Helicobacter</taxon>
    </lineage>
</organism>
<dbReference type="EMBL" id="FQ670179">
    <property type="protein sequence ID" value="CBY82903.1"/>
    <property type="molecule type" value="Genomic_DNA"/>
</dbReference>
<dbReference type="KEGG" id="hfe:HFELIS_08190"/>
<proteinExistence type="predicted"/>
<dbReference type="PROSITE" id="PS50885">
    <property type="entry name" value="HAMP"/>
    <property type="match status" value="1"/>
</dbReference>
<dbReference type="Proteomes" id="UP000007934">
    <property type="component" value="Chromosome"/>
</dbReference>
<feature type="domain" description="HAMP" evidence="7">
    <location>
        <begin position="213"/>
        <end position="264"/>
    </location>
</feature>
<dbReference type="AlphaFoldDB" id="E7ABT0"/>
<gene>
    <name evidence="8" type="primary">TlpB4</name>
    <name evidence="8" type="ordered locus">Hfelis_08190</name>
</gene>